<gene>
    <name evidence="1" type="ORF">EV44_g5271</name>
</gene>
<dbReference type="AlphaFoldDB" id="A0A0B1P3L6"/>
<reference evidence="1 2" key="1">
    <citation type="journal article" date="2014" name="BMC Genomics">
        <title>Adaptive genomic structural variation in the grape powdery mildew pathogen, Erysiphe necator.</title>
        <authorList>
            <person name="Jones L."/>
            <person name="Riaz S."/>
            <person name="Morales-Cruz A."/>
            <person name="Amrine K.C."/>
            <person name="McGuire B."/>
            <person name="Gubler W.D."/>
            <person name="Walker M.A."/>
            <person name="Cantu D."/>
        </authorList>
    </citation>
    <scope>NUCLEOTIDE SEQUENCE [LARGE SCALE GENOMIC DNA]</scope>
    <source>
        <strain evidence="2">c</strain>
    </source>
</reference>
<name>A0A0B1P3L6_UNCNE</name>
<organism evidence="1 2">
    <name type="scientific">Uncinula necator</name>
    <name type="common">Grape powdery mildew</name>
    <dbReference type="NCBI Taxonomy" id="52586"/>
    <lineage>
        <taxon>Eukaryota</taxon>
        <taxon>Fungi</taxon>
        <taxon>Dikarya</taxon>
        <taxon>Ascomycota</taxon>
        <taxon>Pezizomycotina</taxon>
        <taxon>Leotiomycetes</taxon>
        <taxon>Erysiphales</taxon>
        <taxon>Erysiphaceae</taxon>
        <taxon>Erysiphe</taxon>
    </lineage>
</organism>
<evidence type="ECO:0000313" key="2">
    <source>
        <dbReference type="Proteomes" id="UP000030854"/>
    </source>
</evidence>
<dbReference type="Proteomes" id="UP000030854">
    <property type="component" value="Unassembled WGS sequence"/>
</dbReference>
<dbReference type="Gene3D" id="1.25.40.10">
    <property type="entry name" value="Tetratricopeptide repeat domain"/>
    <property type="match status" value="1"/>
</dbReference>
<proteinExistence type="predicted"/>
<protein>
    <submittedName>
        <fullName evidence="1">Uncharacterized protein</fullName>
    </submittedName>
</protein>
<sequence>MPKPKVYLKETKKKKTKYISTALNSADEYLAAAVEFEEAGEKWRGGDAAKSMRFFNRAIECYNEGLEKYQDSYDLAYNKSRVQFELTQHPKLLRLLPKTPLEHLEIALQSSKLALALSPDNPDILFNTAQILTSISEELGGLSHPSFPNPLQVLEEALGLFQSCIQMQELAVLSFREQTAAMASLPDSMDLDSDNQDISNASIKHDSCVNESEYSVVQDDRWATIIEPVTDETILDTTLASLECLTTYIQLVSSDYPHEIKKAEEYMQSFIQKLNIDLIENDRKTEACIIKAGLICAYATAQFFSSRIDFETYLQTINDAYTEIDLSSNPRGLCDFAESLIAYNKALHLHVPETTYQILVTRWKALTKAQEYLTSSSKISSYENLEKIHLTRGDVELLRFQLGQEEISLDIARENSLILLKNAEKYYRGSSKIAKNIGADTIILEANIKEGLAIALTGDLLKIKELNLDLNHNLTKSIFQDVVEDGIVTIDQLKKLGYEKIS</sequence>
<dbReference type="EMBL" id="JNVN01001780">
    <property type="protein sequence ID" value="KHJ32853.1"/>
    <property type="molecule type" value="Genomic_DNA"/>
</dbReference>
<keyword evidence="2" id="KW-1185">Reference proteome</keyword>
<dbReference type="InterPro" id="IPR011990">
    <property type="entry name" value="TPR-like_helical_dom_sf"/>
</dbReference>
<dbReference type="SUPFAM" id="SSF48452">
    <property type="entry name" value="TPR-like"/>
    <property type="match status" value="1"/>
</dbReference>
<evidence type="ECO:0000313" key="1">
    <source>
        <dbReference type="EMBL" id="KHJ32853.1"/>
    </source>
</evidence>
<dbReference type="HOGENOM" id="CLU_026017_0_0_1"/>
<accession>A0A0B1P3L6</accession>
<dbReference type="OMA" id="MRFFMRA"/>
<comment type="caution">
    <text evidence="1">The sequence shown here is derived from an EMBL/GenBank/DDBJ whole genome shotgun (WGS) entry which is preliminary data.</text>
</comment>